<comment type="caution">
    <text evidence="1">The sequence shown here is derived from an EMBL/GenBank/DDBJ whole genome shotgun (WGS) entry which is preliminary data.</text>
</comment>
<dbReference type="SUPFAM" id="SSF55729">
    <property type="entry name" value="Acyl-CoA N-acyltransferases (Nat)"/>
    <property type="match status" value="1"/>
</dbReference>
<dbReference type="AlphaFoldDB" id="A0A645HWX3"/>
<dbReference type="EMBL" id="VSSQ01097247">
    <property type="protein sequence ID" value="MPN40684.1"/>
    <property type="molecule type" value="Genomic_DNA"/>
</dbReference>
<accession>A0A645HWX3</accession>
<dbReference type="Gene3D" id="3.40.630.30">
    <property type="match status" value="1"/>
</dbReference>
<sequence>MIAGGMVFYFEQTNVAHTQYLAAKEEYATLSPSTFLYYGIIKEMKEKNICKLSWGISTEDKGKILNEGLIKSKEAYGSKYSLNRTFYKSLA</sequence>
<organism evidence="1">
    <name type="scientific">bioreactor metagenome</name>
    <dbReference type="NCBI Taxonomy" id="1076179"/>
    <lineage>
        <taxon>unclassified sequences</taxon>
        <taxon>metagenomes</taxon>
        <taxon>ecological metagenomes</taxon>
    </lineage>
</organism>
<evidence type="ECO:0000313" key="1">
    <source>
        <dbReference type="EMBL" id="MPN40684.1"/>
    </source>
</evidence>
<evidence type="ECO:0008006" key="2">
    <source>
        <dbReference type="Google" id="ProtNLM"/>
    </source>
</evidence>
<gene>
    <name evidence="1" type="ORF">SDC9_188222</name>
</gene>
<name>A0A645HWX3_9ZZZZ</name>
<dbReference type="InterPro" id="IPR016181">
    <property type="entry name" value="Acyl_CoA_acyltransferase"/>
</dbReference>
<reference evidence="1" key="1">
    <citation type="submission" date="2019-08" db="EMBL/GenBank/DDBJ databases">
        <authorList>
            <person name="Kucharzyk K."/>
            <person name="Murdoch R.W."/>
            <person name="Higgins S."/>
            <person name="Loffler F."/>
        </authorList>
    </citation>
    <scope>NUCLEOTIDE SEQUENCE</scope>
</reference>
<proteinExistence type="predicted"/>
<protein>
    <recommendedName>
        <fullName evidence="2">BioF2-like acetyltransferase domain-containing protein</fullName>
    </recommendedName>
</protein>